<evidence type="ECO:0000313" key="8">
    <source>
        <dbReference type="EMBL" id="CAD8615808.1"/>
    </source>
</evidence>
<evidence type="ECO:0000256" key="2">
    <source>
        <dbReference type="ARBA" id="ARBA00013194"/>
    </source>
</evidence>
<dbReference type="InterPro" id="IPR044609">
    <property type="entry name" value="FKBP2/11"/>
</dbReference>
<protein>
    <recommendedName>
        <fullName evidence="2 5">peptidylprolyl isomerase</fullName>
        <ecNumber evidence="2 5">5.2.1.8</ecNumber>
    </recommendedName>
</protein>
<keyword evidence="4 5" id="KW-0413">Isomerase</keyword>
<accession>A0A7S0Q8H1</accession>
<feature type="compositionally biased region" description="Basic residues" evidence="6">
    <location>
        <begin position="187"/>
        <end position="226"/>
    </location>
</feature>
<dbReference type="PANTHER" id="PTHR45779:SF7">
    <property type="entry name" value="PEPTIDYLPROLYL ISOMERASE"/>
    <property type="match status" value="1"/>
</dbReference>
<dbReference type="Gene3D" id="3.10.50.40">
    <property type="match status" value="1"/>
</dbReference>
<gene>
    <name evidence="8" type="ORF">CPEL01642_LOCUS19189</name>
</gene>
<sequence>MGTRIIETMQDGSGPVPKVGDKLVVHYSGCLASTGRCFDSSRARGHAMTFMVGTGRVIKGWDTLLLEAQKGVHFKMFVTAQDAYGAKGSPPSVPPNADLVFDVEVLAINETLVQERIRYTRELEELKRLAADEEFLAGAKAAAAASSKAERKAQAASSSSKKRKHDNSSSCSESVDSSSDSGSSGARAKKEKKKREKDKKDRKKESKKKHKKEKKPKKEKKRHHHR</sequence>
<dbReference type="EC" id="5.2.1.8" evidence="2 5"/>
<dbReference type="AlphaFoldDB" id="A0A7S0Q8H1"/>
<organism evidence="8">
    <name type="scientific">Coccolithus braarudii</name>
    <dbReference type="NCBI Taxonomy" id="221442"/>
    <lineage>
        <taxon>Eukaryota</taxon>
        <taxon>Haptista</taxon>
        <taxon>Haptophyta</taxon>
        <taxon>Prymnesiophyceae</taxon>
        <taxon>Coccolithales</taxon>
        <taxon>Coccolithaceae</taxon>
        <taxon>Coccolithus</taxon>
    </lineage>
</organism>
<dbReference type="SUPFAM" id="SSF54534">
    <property type="entry name" value="FKBP-like"/>
    <property type="match status" value="1"/>
</dbReference>
<proteinExistence type="predicted"/>
<dbReference type="Pfam" id="PF00254">
    <property type="entry name" value="FKBP_C"/>
    <property type="match status" value="1"/>
</dbReference>
<feature type="region of interest" description="Disordered" evidence="6">
    <location>
        <begin position="144"/>
        <end position="226"/>
    </location>
</feature>
<evidence type="ECO:0000259" key="7">
    <source>
        <dbReference type="PROSITE" id="PS50059"/>
    </source>
</evidence>
<dbReference type="PANTHER" id="PTHR45779">
    <property type="entry name" value="PEPTIDYLPROLYL ISOMERASE"/>
    <property type="match status" value="1"/>
</dbReference>
<dbReference type="GO" id="GO:0003755">
    <property type="term" value="F:peptidyl-prolyl cis-trans isomerase activity"/>
    <property type="evidence" value="ECO:0007669"/>
    <property type="project" value="UniProtKB-KW"/>
</dbReference>
<dbReference type="PROSITE" id="PS50059">
    <property type="entry name" value="FKBP_PPIASE"/>
    <property type="match status" value="1"/>
</dbReference>
<evidence type="ECO:0000256" key="5">
    <source>
        <dbReference type="PROSITE-ProRule" id="PRU00277"/>
    </source>
</evidence>
<evidence type="ECO:0000256" key="1">
    <source>
        <dbReference type="ARBA" id="ARBA00000971"/>
    </source>
</evidence>
<evidence type="ECO:0000256" key="6">
    <source>
        <dbReference type="SAM" id="MobiDB-lite"/>
    </source>
</evidence>
<feature type="compositionally biased region" description="Low complexity" evidence="6">
    <location>
        <begin position="168"/>
        <end position="184"/>
    </location>
</feature>
<dbReference type="InterPro" id="IPR046357">
    <property type="entry name" value="PPIase_dom_sf"/>
</dbReference>
<keyword evidence="3 5" id="KW-0697">Rotamase</keyword>
<name>A0A7S0Q8H1_9EUKA</name>
<reference evidence="8" key="1">
    <citation type="submission" date="2021-01" db="EMBL/GenBank/DDBJ databases">
        <authorList>
            <person name="Corre E."/>
            <person name="Pelletier E."/>
            <person name="Niang G."/>
            <person name="Scheremetjew M."/>
            <person name="Finn R."/>
            <person name="Kale V."/>
            <person name="Holt S."/>
            <person name="Cochrane G."/>
            <person name="Meng A."/>
            <person name="Brown T."/>
            <person name="Cohen L."/>
        </authorList>
    </citation>
    <scope>NUCLEOTIDE SEQUENCE</scope>
    <source>
        <strain evidence="8">PLY182g</strain>
    </source>
</reference>
<evidence type="ECO:0000256" key="4">
    <source>
        <dbReference type="ARBA" id="ARBA00023235"/>
    </source>
</evidence>
<comment type="catalytic activity">
    <reaction evidence="1 5">
        <text>[protein]-peptidylproline (omega=180) = [protein]-peptidylproline (omega=0)</text>
        <dbReference type="Rhea" id="RHEA:16237"/>
        <dbReference type="Rhea" id="RHEA-COMP:10747"/>
        <dbReference type="Rhea" id="RHEA-COMP:10748"/>
        <dbReference type="ChEBI" id="CHEBI:83833"/>
        <dbReference type="ChEBI" id="CHEBI:83834"/>
        <dbReference type="EC" id="5.2.1.8"/>
    </reaction>
</comment>
<dbReference type="EMBL" id="HBEY01040176">
    <property type="protein sequence ID" value="CAD8615808.1"/>
    <property type="molecule type" value="Transcribed_RNA"/>
</dbReference>
<feature type="domain" description="PPIase FKBP-type" evidence="7">
    <location>
        <begin position="20"/>
        <end position="109"/>
    </location>
</feature>
<evidence type="ECO:0000256" key="3">
    <source>
        <dbReference type="ARBA" id="ARBA00023110"/>
    </source>
</evidence>
<dbReference type="InterPro" id="IPR001179">
    <property type="entry name" value="PPIase_FKBP_dom"/>
</dbReference>